<proteinExistence type="predicted"/>
<organism evidence="1 2">
    <name type="scientific">Venustampulla echinocandica</name>
    <dbReference type="NCBI Taxonomy" id="2656787"/>
    <lineage>
        <taxon>Eukaryota</taxon>
        <taxon>Fungi</taxon>
        <taxon>Dikarya</taxon>
        <taxon>Ascomycota</taxon>
        <taxon>Pezizomycotina</taxon>
        <taxon>Leotiomycetes</taxon>
        <taxon>Helotiales</taxon>
        <taxon>Pleuroascaceae</taxon>
        <taxon>Venustampulla</taxon>
    </lineage>
</organism>
<dbReference type="RefSeq" id="XP_031866985.1">
    <property type="nucleotide sequence ID" value="XM_032016694.1"/>
</dbReference>
<dbReference type="EMBL" id="NPIC01000008">
    <property type="protein sequence ID" value="RDL33703.1"/>
    <property type="molecule type" value="Genomic_DNA"/>
</dbReference>
<keyword evidence="2" id="KW-1185">Reference proteome</keyword>
<dbReference type="Proteomes" id="UP000254866">
    <property type="component" value="Unassembled WGS sequence"/>
</dbReference>
<dbReference type="AlphaFoldDB" id="A0A370TFN0"/>
<accession>A0A370TFN0</accession>
<reference evidence="1 2" key="1">
    <citation type="journal article" date="2018" name="IMA Fungus">
        <title>IMA Genome-F 9: Draft genome sequence of Annulohypoxylon stygium, Aspergillus mulundensis, Berkeleyomyces basicola (syn. Thielaviopsis basicola), Ceratocystis smalleyi, two Cercospora beticola strains, Coleophoma cylindrospora, Fusarium fracticaudum, Phialophora cf. hyalina, and Morchella septimelata.</title>
        <authorList>
            <person name="Wingfield B.D."/>
            <person name="Bills G.F."/>
            <person name="Dong Y."/>
            <person name="Huang W."/>
            <person name="Nel W.J."/>
            <person name="Swalarsk-Parry B.S."/>
            <person name="Vaghefi N."/>
            <person name="Wilken P.M."/>
            <person name="An Z."/>
            <person name="de Beer Z.W."/>
            <person name="De Vos L."/>
            <person name="Chen L."/>
            <person name="Duong T.A."/>
            <person name="Gao Y."/>
            <person name="Hammerbacher A."/>
            <person name="Kikkert J.R."/>
            <person name="Li Y."/>
            <person name="Li H."/>
            <person name="Li K."/>
            <person name="Li Q."/>
            <person name="Liu X."/>
            <person name="Ma X."/>
            <person name="Naidoo K."/>
            <person name="Pethybridge S.J."/>
            <person name="Sun J."/>
            <person name="Steenkamp E.T."/>
            <person name="van der Nest M.A."/>
            <person name="van Wyk S."/>
            <person name="Wingfield M.J."/>
            <person name="Xiong C."/>
            <person name="Yue Q."/>
            <person name="Zhang X."/>
        </authorList>
    </citation>
    <scope>NUCLEOTIDE SEQUENCE [LARGE SCALE GENOMIC DNA]</scope>
    <source>
        <strain evidence="1 2">BP 5553</strain>
    </source>
</reference>
<evidence type="ECO:0000313" key="1">
    <source>
        <dbReference type="EMBL" id="RDL33703.1"/>
    </source>
</evidence>
<comment type="caution">
    <text evidence="1">The sequence shown here is derived from an EMBL/GenBank/DDBJ whole genome shotgun (WGS) entry which is preliminary data.</text>
</comment>
<sequence>MDHAEALLVSLAPARPLESAVQHMGTAVTQRLIAERALVVRRHSGCVRLRQQPPMAPVVVLLDIPALRMDASGPAVHQVDSVETQSAIVLKAASLKQEPALQGRFLPTLESVVLQMETTLAVEDLRMDSAVLQADTVALE</sequence>
<evidence type="ECO:0000313" key="2">
    <source>
        <dbReference type="Proteomes" id="UP000254866"/>
    </source>
</evidence>
<dbReference type="GeneID" id="43600920"/>
<name>A0A370TFN0_9HELO</name>
<gene>
    <name evidence="1" type="ORF">BP5553_08071</name>
</gene>
<protein>
    <submittedName>
        <fullName evidence="1">Uncharacterized protein</fullName>
    </submittedName>
</protein>